<keyword evidence="2" id="KW-0004">4Fe-4S</keyword>
<dbReference type="InterPro" id="IPR004646">
    <property type="entry name" value="Fe-S_hydro-lyase_TtdA-typ_cat"/>
</dbReference>
<dbReference type="NCBIfam" id="NF004885">
    <property type="entry name" value="PRK06246.1"/>
    <property type="match status" value="1"/>
</dbReference>
<reference evidence="9" key="1">
    <citation type="journal article" date="2015" name="Proc. Natl. Acad. Sci. U.S.A.">
        <title>Networks of energetic and metabolic interactions define dynamics in microbial communities.</title>
        <authorList>
            <person name="Embree M."/>
            <person name="Liu J.K."/>
            <person name="Al-Bassam M.M."/>
            <person name="Zengler K."/>
        </authorList>
    </citation>
    <scope>NUCLEOTIDE SEQUENCE</scope>
</reference>
<keyword evidence="3" id="KW-0479">Metal-binding</keyword>
<dbReference type="GO" id="GO:0051539">
    <property type="term" value="F:4 iron, 4 sulfur cluster binding"/>
    <property type="evidence" value="ECO:0007669"/>
    <property type="project" value="UniProtKB-KW"/>
</dbReference>
<sequence length="299" mass="32577">MGENQMITSTQVTDATVRALYRAETSLPPWVLERIKEGLERETNPLARSQLQFMLDNVSLAGSRGLPICQDTGLAIFHVQMGQDLILDFDLQEAIAQGVRRATSQIPLRPNAVDPLTRENSKDNTGPGMPDIILDRTCGQSLSITAFPKGAGSENMSLVMMLNPADDPMEFIVDAVRERAANACPPLFLGIGIGGSFDLAARLAKHALLNMHRIQPYSQESSQRADRSITLTTSPEEIKKLEESLMKRLNNLGIGPMGLGGDTTVLGLRIEKALCHTASLPVAINFQCWANRSATEVIL</sequence>
<dbReference type="EC" id="4.2.1.32" evidence="9"/>
<evidence type="ECO:0000313" key="9">
    <source>
        <dbReference type="EMBL" id="KUG17675.1"/>
    </source>
</evidence>
<dbReference type="EC" id="4.2.1.2" evidence="9"/>
<evidence type="ECO:0000256" key="3">
    <source>
        <dbReference type="ARBA" id="ARBA00022723"/>
    </source>
</evidence>
<evidence type="ECO:0000259" key="8">
    <source>
        <dbReference type="Pfam" id="PF05681"/>
    </source>
</evidence>
<dbReference type="GO" id="GO:0004333">
    <property type="term" value="F:fumarate hydratase activity"/>
    <property type="evidence" value="ECO:0007669"/>
    <property type="project" value="UniProtKB-EC"/>
</dbReference>
<feature type="region of interest" description="Disordered" evidence="7">
    <location>
        <begin position="111"/>
        <end position="130"/>
    </location>
</feature>
<dbReference type="AlphaFoldDB" id="A0A0W8F9X8"/>
<evidence type="ECO:0000256" key="6">
    <source>
        <dbReference type="ARBA" id="ARBA00023239"/>
    </source>
</evidence>
<evidence type="ECO:0000256" key="4">
    <source>
        <dbReference type="ARBA" id="ARBA00023004"/>
    </source>
</evidence>
<evidence type="ECO:0000256" key="5">
    <source>
        <dbReference type="ARBA" id="ARBA00023014"/>
    </source>
</evidence>
<protein>
    <submittedName>
        <fullName evidence="9">Fumarate hydratase class i, aerobic</fullName>
        <ecNumber evidence="9">4.2.1.2</ecNumber>
        <ecNumber evidence="9">4.2.1.32</ecNumber>
    </submittedName>
</protein>
<gene>
    <name evidence="9" type="ORF">ASZ90_012600</name>
</gene>
<dbReference type="GO" id="GO:0008730">
    <property type="term" value="F:L(+)-tartrate dehydratase activity"/>
    <property type="evidence" value="ECO:0007669"/>
    <property type="project" value="UniProtKB-EC"/>
</dbReference>
<dbReference type="PANTHER" id="PTHR30389">
    <property type="entry name" value="FUMARATE HYDRATASE-RELATED"/>
    <property type="match status" value="1"/>
</dbReference>
<feature type="domain" description="Fe-S hydro-lyase tartrate dehydratase alpha-type catalytic" evidence="8">
    <location>
        <begin position="14"/>
        <end position="295"/>
    </location>
</feature>
<dbReference type="GO" id="GO:0046872">
    <property type="term" value="F:metal ion binding"/>
    <property type="evidence" value="ECO:0007669"/>
    <property type="project" value="UniProtKB-KW"/>
</dbReference>
<name>A0A0W8F9X8_9ZZZZ</name>
<proteinExistence type="inferred from homology"/>
<keyword evidence="4" id="KW-0408">Iron</keyword>
<dbReference type="InterPro" id="IPR051208">
    <property type="entry name" value="Class-I_Fumarase/Tartrate_DH"/>
</dbReference>
<dbReference type="PANTHER" id="PTHR30389:SF17">
    <property type="entry name" value="L(+)-TARTRATE DEHYDRATASE SUBUNIT ALPHA-RELATED"/>
    <property type="match status" value="1"/>
</dbReference>
<evidence type="ECO:0000256" key="2">
    <source>
        <dbReference type="ARBA" id="ARBA00022485"/>
    </source>
</evidence>
<organism evidence="9">
    <name type="scientific">hydrocarbon metagenome</name>
    <dbReference type="NCBI Taxonomy" id="938273"/>
    <lineage>
        <taxon>unclassified sequences</taxon>
        <taxon>metagenomes</taxon>
        <taxon>ecological metagenomes</taxon>
    </lineage>
</organism>
<evidence type="ECO:0000256" key="7">
    <source>
        <dbReference type="SAM" id="MobiDB-lite"/>
    </source>
</evidence>
<comment type="similarity">
    <text evidence="1">Belongs to the class-I fumarase family.</text>
</comment>
<evidence type="ECO:0000256" key="1">
    <source>
        <dbReference type="ARBA" id="ARBA00008876"/>
    </source>
</evidence>
<dbReference type="NCBIfam" id="TIGR00722">
    <property type="entry name" value="ttdA_fumA_fumB"/>
    <property type="match status" value="1"/>
</dbReference>
<keyword evidence="5" id="KW-0411">Iron-sulfur</keyword>
<keyword evidence="6 9" id="KW-0456">Lyase</keyword>
<dbReference type="Pfam" id="PF05681">
    <property type="entry name" value="Fumerase"/>
    <property type="match status" value="1"/>
</dbReference>
<accession>A0A0W8F9X8</accession>
<dbReference type="EMBL" id="LNQE01001425">
    <property type="protein sequence ID" value="KUG17675.1"/>
    <property type="molecule type" value="Genomic_DNA"/>
</dbReference>
<comment type="caution">
    <text evidence="9">The sequence shown here is derived from an EMBL/GenBank/DDBJ whole genome shotgun (WGS) entry which is preliminary data.</text>
</comment>